<evidence type="ECO:0000313" key="4">
    <source>
        <dbReference type="Proteomes" id="UP000239990"/>
    </source>
</evidence>
<feature type="signal peptide" evidence="1">
    <location>
        <begin position="1"/>
        <end position="30"/>
    </location>
</feature>
<feature type="domain" description="Metallo-beta-lactamase" evidence="2">
    <location>
        <begin position="49"/>
        <end position="234"/>
    </location>
</feature>
<dbReference type="EMBL" id="PREU01000023">
    <property type="protein sequence ID" value="PPA72619.1"/>
    <property type="molecule type" value="Genomic_DNA"/>
</dbReference>
<dbReference type="AlphaFoldDB" id="A0A2S5GI04"/>
<comment type="caution">
    <text evidence="3">The sequence shown here is derived from an EMBL/GenBank/DDBJ whole genome shotgun (WGS) entry which is preliminary data.</text>
</comment>
<dbReference type="PANTHER" id="PTHR42951:SF14">
    <property type="entry name" value="METALLO-BETA-LACTAMASE SUPERFAMILY PROTEIN"/>
    <property type="match status" value="1"/>
</dbReference>
<evidence type="ECO:0000256" key="1">
    <source>
        <dbReference type="SAM" id="SignalP"/>
    </source>
</evidence>
<dbReference type="RefSeq" id="WP_104145915.1">
    <property type="nucleotide sequence ID" value="NZ_PREU01000023.1"/>
</dbReference>
<gene>
    <name evidence="3" type="ORF">C4E15_29715</name>
</gene>
<dbReference type="InterPro" id="IPR036866">
    <property type="entry name" value="RibonucZ/Hydroxyglut_hydro"/>
</dbReference>
<feature type="chain" id="PRO_5015547270" evidence="1">
    <location>
        <begin position="31"/>
        <end position="299"/>
    </location>
</feature>
<dbReference type="GO" id="GO:0016787">
    <property type="term" value="F:hydrolase activity"/>
    <property type="evidence" value="ECO:0007669"/>
    <property type="project" value="UniProtKB-KW"/>
</dbReference>
<dbReference type="SMART" id="SM00849">
    <property type="entry name" value="Lactamase_B"/>
    <property type="match status" value="1"/>
</dbReference>
<dbReference type="Pfam" id="PF00753">
    <property type="entry name" value="Lactamase_B"/>
    <property type="match status" value="1"/>
</dbReference>
<dbReference type="SUPFAM" id="SSF56281">
    <property type="entry name" value="Metallo-hydrolase/oxidoreductase"/>
    <property type="match status" value="1"/>
</dbReference>
<reference evidence="3 4" key="1">
    <citation type="submission" date="2018-02" db="EMBL/GenBank/DDBJ databases">
        <title>Draft Genome of Achromobacter spanius stain 6.</title>
        <authorList>
            <person name="Gunasekera T.S."/>
            <person name="Radwan O."/>
            <person name="Ruiz O.N."/>
        </authorList>
    </citation>
    <scope>NUCLEOTIDE SEQUENCE [LARGE SCALE GENOMIC DNA]</scope>
    <source>
        <strain evidence="3 4">6</strain>
    </source>
</reference>
<name>A0A2S5GI04_9BURK</name>
<evidence type="ECO:0000259" key="2">
    <source>
        <dbReference type="SMART" id="SM00849"/>
    </source>
</evidence>
<proteinExistence type="predicted"/>
<keyword evidence="3" id="KW-0378">Hydrolase</keyword>
<evidence type="ECO:0000313" key="3">
    <source>
        <dbReference type="EMBL" id="PPA72619.1"/>
    </source>
</evidence>
<organism evidence="3 4">
    <name type="scientific">Achromobacter spanius</name>
    <dbReference type="NCBI Taxonomy" id="217203"/>
    <lineage>
        <taxon>Bacteria</taxon>
        <taxon>Pseudomonadati</taxon>
        <taxon>Pseudomonadota</taxon>
        <taxon>Betaproteobacteria</taxon>
        <taxon>Burkholderiales</taxon>
        <taxon>Alcaligenaceae</taxon>
        <taxon>Achromobacter</taxon>
    </lineage>
</organism>
<dbReference type="Proteomes" id="UP000239990">
    <property type="component" value="Unassembled WGS sequence"/>
</dbReference>
<keyword evidence="1" id="KW-0732">Signal</keyword>
<dbReference type="InterPro" id="IPR001279">
    <property type="entry name" value="Metallo-B-lactamas"/>
</dbReference>
<dbReference type="InterPro" id="IPR050855">
    <property type="entry name" value="NDM-1-like"/>
</dbReference>
<dbReference type="CDD" id="cd07739">
    <property type="entry name" value="metallo-hydrolase-like_MBL-fold"/>
    <property type="match status" value="1"/>
</dbReference>
<dbReference type="PANTHER" id="PTHR42951">
    <property type="entry name" value="METALLO-BETA-LACTAMASE DOMAIN-CONTAINING"/>
    <property type="match status" value="1"/>
</dbReference>
<accession>A0A2S5GI04</accession>
<protein>
    <submittedName>
        <fullName evidence="3">MBL fold metallo-hydrolase</fullName>
    </submittedName>
</protein>
<sequence>MTLFPFARRLLQTAALALLIAPVLNAPARAAGTDLTLTHFNPGNDAIFPVSSVLVAGKRDAILIDAQFGKSQAEKVVAMVRDSGKTLTTIYISHGDPDFYFGLDTVLAAFPGVRVVATEPTVRHIKETVDGKLAFWGPKLGADAPAKAVIPQVLAGHSLTLEGHQLEITGLDGAQPDRSYVWIPSLKAVVGGVVVFGNLHVWMADTQTPQSHKDWLATLQHIEALKPVTVIPGHYAPGAPLTLESVRYTQGYIRAFDAQTAKAADSAALIAAMKAQYPQAGGAASLELSAKVAKGEMKW</sequence>
<dbReference type="OrthoDB" id="5293495at2"/>
<dbReference type="Gene3D" id="3.60.15.10">
    <property type="entry name" value="Ribonuclease Z/Hydroxyacylglutathione hydrolase-like"/>
    <property type="match status" value="1"/>
</dbReference>